<accession>A0A850ERT5</accession>
<evidence type="ECO:0000313" key="4">
    <source>
        <dbReference type="Proteomes" id="UP000564806"/>
    </source>
</evidence>
<dbReference type="AlphaFoldDB" id="A0A850ERT5"/>
<dbReference type="GO" id="GO:0016491">
    <property type="term" value="F:oxidoreductase activity"/>
    <property type="evidence" value="ECO:0007669"/>
    <property type="project" value="UniProtKB-KW"/>
</dbReference>
<evidence type="ECO:0000256" key="1">
    <source>
        <dbReference type="ARBA" id="ARBA00023002"/>
    </source>
</evidence>
<dbReference type="Pfam" id="PF08240">
    <property type="entry name" value="ADH_N"/>
    <property type="match status" value="1"/>
</dbReference>
<dbReference type="InterPro" id="IPR013154">
    <property type="entry name" value="ADH-like_N"/>
</dbReference>
<dbReference type="InterPro" id="IPR036291">
    <property type="entry name" value="NAD(P)-bd_dom_sf"/>
</dbReference>
<dbReference type="SMART" id="SM00829">
    <property type="entry name" value="PKS_ER"/>
    <property type="match status" value="1"/>
</dbReference>
<dbReference type="PANTHER" id="PTHR11695">
    <property type="entry name" value="ALCOHOL DEHYDROGENASE RELATED"/>
    <property type="match status" value="1"/>
</dbReference>
<dbReference type="PANTHER" id="PTHR11695:SF294">
    <property type="entry name" value="RETICULON-4-INTERACTING PROTEIN 1, MITOCHONDRIAL"/>
    <property type="match status" value="1"/>
</dbReference>
<dbReference type="SUPFAM" id="SSF51735">
    <property type="entry name" value="NAD(P)-binding Rossmann-fold domains"/>
    <property type="match status" value="1"/>
</dbReference>
<organism evidence="3 4">
    <name type="scientific">Paenibacillus agri</name>
    <dbReference type="NCBI Taxonomy" id="2744309"/>
    <lineage>
        <taxon>Bacteria</taxon>
        <taxon>Bacillati</taxon>
        <taxon>Bacillota</taxon>
        <taxon>Bacilli</taxon>
        <taxon>Bacillales</taxon>
        <taxon>Paenibacillaceae</taxon>
        <taxon>Paenibacillus</taxon>
    </lineage>
</organism>
<dbReference type="Proteomes" id="UP000564806">
    <property type="component" value="Unassembled WGS sequence"/>
</dbReference>
<dbReference type="GO" id="GO:0008270">
    <property type="term" value="F:zinc ion binding"/>
    <property type="evidence" value="ECO:0007669"/>
    <property type="project" value="InterPro"/>
</dbReference>
<dbReference type="SUPFAM" id="SSF50129">
    <property type="entry name" value="GroES-like"/>
    <property type="match status" value="1"/>
</dbReference>
<evidence type="ECO:0000313" key="3">
    <source>
        <dbReference type="EMBL" id="NUU61944.1"/>
    </source>
</evidence>
<comment type="caution">
    <text evidence="3">The sequence shown here is derived from an EMBL/GenBank/DDBJ whole genome shotgun (WGS) entry which is preliminary data.</text>
</comment>
<reference evidence="3" key="1">
    <citation type="submission" date="2020-06" db="EMBL/GenBank/DDBJ databases">
        <title>Paenibacillus sp. nov., isolated from soil.</title>
        <authorList>
            <person name="Seo Y.L."/>
        </authorList>
    </citation>
    <scope>NUCLEOTIDE SEQUENCE [LARGE SCALE GENOMIC DNA]</scope>
    <source>
        <strain evidence="3">JW14</strain>
    </source>
</reference>
<dbReference type="PROSITE" id="PS01162">
    <property type="entry name" value="QOR_ZETA_CRYSTAL"/>
    <property type="match status" value="1"/>
</dbReference>
<proteinExistence type="predicted"/>
<name>A0A850ERT5_9BACL</name>
<dbReference type="EMBL" id="JABWCS010000212">
    <property type="protein sequence ID" value="NUU61944.1"/>
    <property type="molecule type" value="Genomic_DNA"/>
</dbReference>
<dbReference type="InterPro" id="IPR050700">
    <property type="entry name" value="YIM1/Zinc_Alcohol_DH_Fams"/>
</dbReference>
<dbReference type="Gene3D" id="3.90.180.10">
    <property type="entry name" value="Medium-chain alcohol dehydrogenases, catalytic domain"/>
    <property type="match status" value="1"/>
</dbReference>
<dbReference type="InterPro" id="IPR020843">
    <property type="entry name" value="ER"/>
</dbReference>
<dbReference type="InterPro" id="IPR011032">
    <property type="entry name" value="GroES-like_sf"/>
</dbReference>
<dbReference type="CDD" id="cd05289">
    <property type="entry name" value="MDR_like_2"/>
    <property type="match status" value="1"/>
</dbReference>
<keyword evidence="1" id="KW-0560">Oxidoreductase</keyword>
<dbReference type="InterPro" id="IPR002364">
    <property type="entry name" value="Quin_OxRdtase/zeta-crystal_CS"/>
</dbReference>
<dbReference type="RefSeq" id="WP_175372448.1">
    <property type="nucleotide sequence ID" value="NZ_JABWCS010000212.1"/>
</dbReference>
<evidence type="ECO:0000259" key="2">
    <source>
        <dbReference type="SMART" id="SM00829"/>
    </source>
</evidence>
<gene>
    <name evidence="3" type="ORF">HPT30_16490</name>
</gene>
<protein>
    <submittedName>
        <fullName evidence="3">NADP-dependent oxidoreductase</fullName>
    </submittedName>
</protein>
<keyword evidence="4" id="KW-1185">Reference proteome</keyword>
<dbReference type="Gene3D" id="3.40.50.720">
    <property type="entry name" value="NAD(P)-binding Rossmann-like Domain"/>
    <property type="match status" value="1"/>
</dbReference>
<sequence length="309" mass="33332">MKAIIFNKYGASDVLREEDVAVPVISDDEVLVEMYTTSVNPVDCYIRSGQLQEMFPLELPHILGTDIAGIVQATGKNVENVQPGDRVFGLVNSGSYAAYARVDKSAVVPISSGISFVEAGALPAVSITAWQSLFHYGKLRKGERILIHAAAGGVGHIAIQLAKWAGAYVIGTASSPNHDFVRQLGADEVIDYTAVDFTDVVHNVDLVIDAIGGEVEEKSFKVLKEGGKLISLINPAITGSASENNVEAKFALIQPRSSDFAQIEELVREHKLKVHISGIVPLSQVGVAEAHRRCETRHVKGKVVIQIRK</sequence>
<feature type="domain" description="Enoyl reductase (ER)" evidence="2">
    <location>
        <begin position="10"/>
        <end position="305"/>
    </location>
</feature>
<dbReference type="Pfam" id="PF13602">
    <property type="entry name" value="ADH_zinc_N_2"/>
    <property type="match status" value="1"/>
</dbReference>